<keyword evidence="5" id="KW-1185">Reference proteome</keyword>
<keyword evidence="3" id="KW-0949">S-adenosyl-L-methionine</keyword>
<gene>
    <name evidence="4" type="ORF">MCOR33_007515</name>
</gene>
<dbReference type="Pfam" id="PF03059">
    <property type="entry name" value="NAS"/>
    <property type="match status" value="1"/>
</dbReference>
<dbReference type="InterPro" id="IPR004298">
    <property type="entry name" value="Nicotian_synth"/>
</dbReference>
<evidence type="ECO:0008006" key="6">
    <source>
        <dbReference type="Google" id="ProtNLM"/>
    </source>
</evidence>
<dbReference type="Gene3D" id="3.40.50.150">
    <property type="entry name" value="Vaccinia Virus protein VP39"/>
    <property type="match status" value="1"/>
</dbReference>
<accession>A0ABQ8NEB9</accession>
<evidence type="ECO:0000256" key="3">
    <source>
        <dbReference type="ARBA" id="ARBA00022691"/>
    </source>
</evidence>
<dbReference type="PANTHER" id="PTHR32266:SF12">
    <property type="entry name" value="NICOTIANAMINE SYNTHASE 3"/>
    <property type="match status" value="1"/>
</dbReference>
<organism evidence="4 5">
    <name type="scientific">Pyricularia grisea</name>
    <name type="common">Crabgrass-specific blast fungus</name>
    <name type="synonym">Magnaporthe grisea</name>
    <dbReference type="NCBI Taxonomy" id="148305"/>
    <lineage>
        <taxon>Eukaryota</taxon>
        <taxon>Fungi</taxon>
        <taxon>Dikarya</taxon>
        <taxon>Ascomycota</taxon>
        <taxon>Pezizomycotina</taxon>
        <taxon>Sordariomycetes</taxon>
        <taxon>Sordariomycetidae</taxon>
        <taxon>Magnaporthales</taxon>
        <taxon>Pyriculariaceae</taxon>
        <taxon>Pyricularia</taxon>
    </lineage>
</organism>
<evidence type="ECO:0000313" key="5">
    <source>
        <dbReference type="Proteomes" id="UP001059893"/>
    </source>
</evidence>
<comment type="caution">
    <text evidence="4">The sequence shown here is derived from an EMBL/GenBank/DDBJ whole genome shotgun (WGS) entry which is preliminary data.</text>
</comment>
<name>A0ABQ8NEB9_PYRGI</name>
<evidence type="ECO:0000313" key="4">
    <source>
        <dbReference type="EMBL" id="KAI6295657.1"/>
    </source>
</evidence>
<comment type="similarity">
    <text evidence="1">Belongs to the nicotianamine synthase (NAS)-like family.</text>
</comment>
<dbReference type="Proteomes" id="UP001059893">
    <property type="component" value="Unassembled WGS sequence"/>
</dbReference>
<evidence type="ECO:0000256" key="2">
    <source>
        <dbReference type="ARBA" id="ARBA00022679"/>
    </source>
</evidence>
<keyword evidence="2" id="KW-0808">Transferase</keyword>
<sequence length="321" mass="35537">MAFLRNLVQTFRDERSRRDKARAIATEILNTYDELQALDSLEPSPKVNELLTNLVGLCASSQDERVVNMTIQVLGSKPLRRVLLELRDMCSTAEFHLESHWSKRIHSREEACDSGVWEPDAWDRLRAFPYFGNYEELVRIELAAIYTVLHAPPAKIAYIGSGPLPLTSFCLLQALTEGPNPWGTSSPTEILNIDRSLDAVATSKALAQDLGLVEKGMQFTASDADDEALDLRGFPVVCLAALVGSTQSEKEGLLCSIASRMDAGAILVTRSAWGLRKCLYPELHITDRLLEYLEVCLVLHPHGHVINSVVVFRVKPGPKAG</sequence>
<proteinExistence type="inferred from homology"/>
<dbReference type="InterPro" id="IPR029063">
    <property type="entry name" value="SAM-dependent_MTases_sf"/>
</dbReference>
<dbReference type="PROSITE" id="PS51142">
    <property type="entry name" value="NAS"/>
    <property type="match status" value="1"/>
</dbReference>
<reference evidence="4" key="1">
    <citation type="submission" date="2021-01" db="EMBL/GenBank/DDBJ databases">
        <title>Deciphering the adaptive evolutionary patterns associated with biogeogrpahic diversity in the finger millet blast pathogen Magnaporthe oryzae in Eastern Africa.</title>
        <authorList>
            <person name="Onyema G."/>
            <person name="Shittu T.A."/>
            <person name="Dodsworth S."/>
            <person name="Devilliers S."/>
            <person name="Muthumeenakshi S."/>
            <person name="Sreenivasaprasad S."/>
        </authorList>
    </citation>
    <scope>NUCLEOTIDE SEQUENCE</scope>
    <source>
        <strain evidence="4">D15/s37</strain>
    </source>
</reference>
<dbReference type="EMBL" id="JABSND010000156">
    <property type="protein sequence ID" value="KAI6295657.1"/>
    <property type="molecule type" value="Genomic_DNA"/>
</dbReference>
<dbReference type="PANTHER" id="PTHR32266">
    <property type="entry name" value="NICOTIANAMINE SYNTHASE 3"/>
    <property type="match status" value="1"/>
</dbReference>
<evidence type="ECO:0000256" key="1">
    <source>
        <dbReference type="ARBA" id="ARBA00007009"/>
    </source>
</evidence>
<protein>
    <recommendedName>
        <fullName evidence="6">Nicotianamine synthase</fullName>
    </recommendedName>
</protein>